<dbReference type="RefSeq" id="WP_354366640.1">
    <property type="nucleotide sequence ID" value="NZ_JBEPMA010000001.1"/>
</dbReference>
<feature type="domain" description="HTH cro/C1-type" evidence="1">
    <location>
        <begin position="4"/>
        <end position="58"/>
    </location>
</feature>
<dbReference type="Pfam" id="PF01381">
    <property type="entry name" value="HTH_3"/>
    <property type="match status" value="1"/>
</dbReference>
<evidence type="ECO:0000313" key="2">
    <source>
        <dbReference type="EMBL" id="MET3616636.1"/>
    </source>
</evidence>
<dbReference type="InterPro" id="IPR001387">
    <property type="entry name" value="Cro/C1-type_HTH"/>
</dbReference>
<protein>
    <submittedName>
        <fullName evidence="2">Transcriptional regulator with XRE-family HTH domain</fullName>
    </submittedName>
</protein>
<dbReference type="SUPFAM" id="SSF47413">
    <property type="entry name" value="lambda repressor-like DNA-binding domains"/>
    <property type="match status" value="1"/>
</dbReference>
<organism evidence="2 3">
    <name type="scientific">Peptoniphilus olsenii</name>
    <dbReference type="NCBI Taxonomy" id="411570"/>
    <lineage>
        <taxon>Bacteria</taxon>
        <taxon>Bacillati</taxon>
        <taxon>Bacillota</taxon>
        <taxon>Tissierellia</taxon>
        <taxon>Tissierellales</taxon>
        <taxon>Peptoniphilaceae</taxon>
        <taxon>Peptoniphilus</taxon>
    </lineage>
</organism>
<dbReference type="PROSITE" id="PS50943">
    <property type="entry name" value="HTH_CROC1"/>
    <property type="match status" value="1"/>
</dbReference>
<name>A0ABV2J781_9FIRM</name>
<dbReference type="Gene3D" id="1.10.260.40">
    <property type="entry name" value="lambda repressor-like DNA-binding domains"/>
    <property type="match status" value="1"/>
</dbReference>
<dbReference type="Proteomes" id="UP001549162">
    <property type="component" value="Unassembled WGS sequence"/>
</dbReference>
<comment type="caution">
    <text evidence="2">The sequence shown here is derived from an EMBL/GenBank/DDBJ whole genome shotgun (WGS) entry which is preliminary data.</text>
</comment>
<dbReference type="EMBL" id="JBEPMA010000001">
    <property type="protein sequence ID" value="MET3616636.1"/>
    <property type="molecule type" value="Genomic_DNA"/>
</dbReference>
<dbReference type="SMART" id="SM00530">
    <property type="entry name" value="HTH_XRE"/>
    <property type="match status" value="1"/>
</dbReference>
<dbReference type="InterPro" id="IPR010982">
    <property type="entry name" value="Lambda_DNA-bd_dom_sf"/>
</dbReference>
<sequence length="60" mass="7249">MNRLKEYRLKANISQRDLSKITGISEGRYNHYEIGRRELPVSIAKRIGEVLKIEWWKLYE</sequence>
<accession>A0ABV2J781</accession>
<proteinExistence type="predicted"/>
<reference evidence="2 3" key="1">
    <citation type="submission" date="2024-06" db="EMBL/GenBank/DDBJ databases">
        <title>Genomic Encyclopedia of Type Strains, Phase IV (KMG-IV): sequencing the most valuable type-strain genomes for metagenomic binning, comparative biology and taxonomic classification.</title>
        <authorList>
            <person name="Goeker M."/>
        </authorList>
    </citation>
    <scope>NUCLEOTIDE SEQUENCE [LARGE SCALE GENOMIC DNA]</scope>
    <source>
        <strain evidence="2 3">DSM 21460</strain>
    </source>
</reference>
<evidence type="ECO:0000313" key="3">
    <source>
        <dbReference type="Proteomes" id="UP001549162"/>
    </source>
</evidence>
<keyword evidence="3" id="KW-1185">Reference proteome</keyword>
<gene>
    <name evidence="2" type="ORF">ABID14_000256</name>
</gene>
<evidence type="ECO:0000259" key="1">
    <source>
        <dbReference type="PROSITE" id="PS50943"/>
    </source>
</evidence>
<dbReference type="CDD" id="cd00093">
    <property type="entry name" value="HTH_XRE"/>
    <property type="match status" value="1"/>
</dbReference>